<keyword evidence="9" id="KW-0067">ATP-binding</keyword>
<sequence>MHAREINRRVPSHRDSPAPPPGDAACGQLASLNGNEPYFLSLFQVMASINDLATAATALATSSAAAAPHQPPVPDPAPHTDDRGGSTGMEQPAVARGALVVLEGLDRSGKTTQVKLLEQRFVELGRKVKVMRFPGMLHFKNLTYYRTTPIGQMIDSYLKSQVDMDDHVIHLLFSANRWEAAKSIASLLSAGTTVLCDRYYHSGIVYSAAKQNPSLTLSWARAPEVGLPRPDLVLFLDLDESAAQARGGWGGEAYERADMQRRVRELFWGLSLGKIETASVIAAEDDAAGPREEVAVGPPTTSQPRLSGVEYRFRQEEEDLHVIDASPSVEEVAEEVWKVVKARVEAVGNGEVGRTVRRVS</sequence>
<dbReference type="GO" id="GO:0006227">
    <property type="term" value="P:dUDP biosynthetic process"/>
    <property type="evidence" value="ECO:0007669"/>
    <property type="project" value="TreeGrafter"/>
</dbReference>
<feature type="domain" description="Thymidylate kinase-like" evidence="11">
    <location>
        <begin position="102"/>
        <end position="271"/>
    </location>
</feature>
<comment type="caution">
    <text evidence="12">The sequence shown here is derived from an EMBL/GenBank/DDBJ whole genome shotgun (WGS) entry which is preliminary data.</text>
</comment>
<dbReference type="GO" id="GO:0005829">
    <property type="term" value="C:cytosol"/>
    <property type="evidence" value="ECO:0007669"/>
    <property type="project" value="TreeGrafter"/>
</dbReference>
<dbReference type="EC" id="2.7.4.9" evidence="3"/>
<feature type="region of interest" description="Disordered" evidence="10">
    <location>
        <begin position="1"/>
        <end position="25"/>
    </location>
</feature>
<keyword evidence="6" id="KW-0545">Nucleotide biosynthesis</keyword>
<keyword evidence="13" id="KW-1185">Reference proteome</keyword>
<evidence type="ECO:0000256" key="1">
    <source>
        <dbReference type="ARBA" id="ARBA00004992"/>
    </source>
</evidence>
<dbReference type="SUPFAM" id="SSF52540">
    <property type="entry name" value="P-loop containing nucleoside triphosphate hydrolases"/>
    <property type="match status" value="1"/>
</dbReference>
<dbReference type="FunFam" id="3.40.50.300:FF:000679">
    <property type="entry name" value="Thymidylate kinase"/>
    <property type="match status" value="1"/>
</dbReference>
<dbReference type="CDD" id="cd01672">
    <property type="entry name" value="TMPK"/>
    <property type="match status" value="1"/>
</dbReference>
<dbReference type="HAMAP" id="MF_00165">
    <property type="entry name" value="Thymidylate_kinase"/>
    <property type="match status" value="1"/>
</dbReference>
<dbReference type="InterPro" id="IPR039430">
    <property type="entry name" value="Thymidylate_kin-like_dom"/>
</dbReference>
<evidence type="ECO:0000256" key="10">
    <source>
        <dbReference type="SAM" id="MobiDB-lite"/>
    </source>
</evidence>
<keyword evidence="12" id="KW-0378">Hydrolase</keyword>
<evidence type="ECO:0000256" key="3">
    <source>
        <dbReference type="ARBA" id="ARBA00012980"/>
    </source>
</evidence>
<dbReference type="GO" id="GO:0006233">
    <property type="term" value="P:dTDP biosynthetic process"/>
    <property type="evidence" value="ECO:0007669"/>
    <property type="project" value="InterPro"/>
</dbReference>
<dbReference type="GO" id="GO:0005634">
    <property type="term" value="C:nucleus"/>
    <property type="evidence" value="ECO:0007669"/>
    <property type="project" value="TreeGrafter"/>
</dbReference>
<dbReference type="PROSITE" id="PS01331">
    <property type="entry name" value="THYMIDYLATE_KINASE"/>
    <property type="match status" value="1"/>
</dbReference>
<evidence type="ECO:0000256" key="8">
    <source>
        <dbReference type="ARBA" id="ARBA00022777"/>
    </source>
</evidence>
<dbReference type="GeneID" id="87822639"/>
<protein>
    <recommendedName>
        <fullName evidence="4">Thymidylate kinase</fullName>
        <ecNumber evidence="3">2.7.4.9</ecNumber>
    </recommendedName>
</protein>
<evidence type="ECO:0000259" key="11">
    <source>
        <dbReference type="Pfam" id="PF02223"/>
    </source>
</evidence>
<evidence type="ECO:0000256" key="9">
    <source>
        <dbReference type="ARBA" id="ARBA00022840"/>
    </source>
</evidence>
<dbReference type="Pfam" id="PF02223">
    <property type="entry name" value="Thymidylate_kin"/>
    <property type="match status" value="1"/>
</dbReference>
<dbReference type="InterPro" id="IPR018094">
    <property type="entry name" value="Thymidylate_kinase"/>
</dbReference>
<reference evidence="12" key="2">
    <citation type="submission" date="2023-05" db="EMBL/GenBank/DDBJ databases">
        <authorList>
            <consortium name="Lawrence Berkeley National Laboratory"/>
            <person name="Steindorff A."/>
            <person name="Hensen N."/>
            <person name="Bonometti L."/>
            <person name="Westerberg I."/>
            <person name="Brannstrom I.O."/>
            <person name="Guillou S."/>
            <person name="Cros-Aarteil S."/>
            <person name="Calhoun S."/>
            <person name="Haridas S."/>
            <person name="Kuo A."/>
            <person name="Mondo S."/>
            <person name="Pangilinan J."/>
            <person name="Riley R."/>
            <person name="Labutti K."/>
            <person name="Andreopoulos B."/>
            <person name="Lipzen A."/>
            <person name="Chen C."/>
            <person name="Yanf M."/>
            <person name="Daum C."/>
            <person name="Ng V."/>
            <person name="Clum A."/>
            <person name="Ohm R."/>
            <person name="Martin F."/>
            <person name="Silar P."/>
            <person name="Natvig D."/>
            <person name="Lalanne C."/>
            <person name="Gautier V."/>
            <person name="Ament-Velasquez S.L."/>
            <person name="Kruys A."/>
            <person name="Hutchinson M.I."/>
            <person name="Powell A.J."/>
            <person name="Barry K."/>
            <person name="Miller A.N."/>
            <person name="Grigoriev I.V."/>
            <person name="Debuchy R."/>
            <person name="Gladieux P."/>
            <person name="Thoren M.H."/>
            <person name="Johannesson H."/>
        </authorList>
    </citation>
    <scope>NUCLEOTIDE SEQUENCE</scope>
    <source>
        <strain evidence="12">CBS 731.68</strain>
    </source>
</reference>
<keyword evidence="7" id="KW-0547">Nucleotide-binding</keyword>
<feature type="compositionally biased region" description="Basic and acidic residues" evidence="10">
    <location>
        <begin position="1"/>
        <end position="16"/>
    </location>
</feature>
<comment type="similarity">
    <text evidence="2">Belongs to the thymidylate kinase family.</text>
</comment>
<keyword evidence="5" id="KW-0808">Transferase</keyword>
<evidence type="ECO:0000256" key="6">
    <source>
        <dbReference type="ARBA" id="ARBA00022727"/>
    </source>
</evidence>
<name>A0AAN6TUH1_9PEZI</name>
<evidence type="ECO:0000313" key="13">
    <source>
        <dbReference type="Proteomes" id="UP001302602"/>
    </source>
</evidence>
<dbReference type="GO" id="GO:0004798">
    <property type="term" value="F:dTMP kinase activity"/>
    <property type="evidence" value="ECO:0007669"/>
    <property type="project" value="UniProtKB-EC"/>
</dbReference>
<feature type="region of interest" description="Disordered" evidence="10">
    <location>
        <begin position="63"/>
        <end position="90"/>
    </location>
</feature>
<dbReference type="Proteomes" id="UP001302602">
    <property type="component" value="Unassembled WGS sequence"/>
</dbReference>
<dbReference type="PANTHER" id="PTHR10344">
    <property type="entry name" value="THYMIDYLATE KINASE"/>
    <property type="match status" value="1"/>
</dbReference>
<dbReference type="InterPro" id="IPR018095">
    <property type="entry name" value="Thymidylate_kin_CS"/>
</dbReference>
<dbReference type="GO" id="GO:0016787">
    <property type="term" value="F:hydrolase activity"/>
    <property type="evidence" value="ECO:0007669"/>
    <property type="project" value="UniProtKB-KW"/>
</dbReference>
<comment type="pathway">
    <text evidence="1">Pyrimidine metabolism; dTTP biosynthesis.</text>
</comment>
<evidence type="ECO:0000256" key="5">
    <source>
        <dbReference type="ARBA" id="ARBA00022679"/>
    </source>
</evidence>
<evidence type="ECO:0000256" key="2">
    <source>
        <dbReference type="ARBA" id="ARBA00009776"/>
    </source>
</evidence>
<proteinExistence type="inferred from homology"/>
<evidence type="ECO:0000256" key="7">
    <source>
        <dbReference type="ARBA" id="ARBA00022741"/>
    </source>
</evidence>
<keyword evidence="8" id="KW-0418">Kinase</keyword>
<dbReference type="Gene3D" id="3.40.50.300">
    <property type="entry name" value="P-loop containing nucleotide triphosphate hydrolases"/>
    <property type="match status" value="1"/>
</dbReference>
<reference evidence="12" key="1">
    <citation type="journal article" date="2023" name="Mol. Phylogenet. Evol.">
        <title>Genome-scale phylogeny and comparative genomics of the fungal order Sordariales.</title>
        <authorList>
            <person name="Hensen N."/>
            <person name="Bonometti L."/>
            <person name="Westerberg I."/>
            <person name="Brannstrom I.O."/>
            <person name="Guillou S."/>
            <person name="Cros-Aarteil S."/>
            <person name="Calhoun S."/>
            <person name="Haridas S."/>
            <person name="Kuo A."/>
            <person name="Mondo S."/>
            <person name="Pangilinan J."/>
            <person name="Riley R."/>
            <person name="LaButti K."/>
            <person name="Andreopoulos B."/>
            <person name="Lipzen A."/>
            <person name="Chen C."/>
            <person name="Yan M."/>
            <person name="Daum C."/>
            <person name="Ng V."/>
            <person name="Clum A."/>
            <person name="Steindorff A."/>
            <person name="Ohm R.A."/>
            <person name="Martin F."/>
            <person name="Silar P."/>
            <person name="Natvig D.O."/>
            <person name="Lalanne C."/>
            <person name="Gautier V."/>
            <person name="Ament-Velasquez S.L."/>
            <person name="Kruys A."/>
            <person name="Hutchinson M.I."/>
            <person name="Powell A.J."/>
            <person name="Barry K."/>
            <person name="Miller A.N."/>
            <person name="Grigoriev I.V."/>
            <person name="Debuchy R."/>
            <person name="Gladieux P."/>
            <person name="Hiltunen Thoren M."/>
            <person name="Johannesson H."/>
        </authorList>
    </citation>
    <scope>NUCLEOTIDE SEQUENCE</scope>
    <source>
        <strain evidence="12">CBS 731.68</strain>
    </source>
</reference>
<dbReference type="GO" id="GO:0004550">
    <property type="term" value="F:nucleoside diphosphate kinase activity"/>
    <property type="evidence" value="ECO:0007669"/>
    <property type="project" value="TreeGrafter"/>
</dbReference>
<dbReference type="NCBIfam" id="TIGR00041">
    <property type="entry name" value="DTMP_kinase"/>
    <property type="match status" value="1"/>
</dbReference>
<dbReference type="PANTHER" id="PTHR10344:SF1">
    <property type="entry name" value="THYMIDYLATE KINASE"/>
    <property type="match status" value="1"/>
</dbReference>
<dbReference type="GO" id="GO:0005524">
    <property type="term" value="F:ATP binding"/>
    <property type="evidence" value="ECO:0007669"/>
    <property type="project" value="UniProtKB-KW"/>
</dbReference>
<accession>A0AAN6TUH1</accession>
<dbReference type="InterPro" id="IPR027417">
    <property type="entry name" value="P-loop_NTPase"/>
</dbReference>
<evidence type="ECO:0000313" key="12">
    <source>
        <dbReference type="EMBL" id="KAK4120975.1"/>
    </source>
</evidence>
<dbReference type="RefSeq" id="XP_062644746.1">
    <property type="nucleotide sequence ID" value="XM_062785873.1"/>
</dbReference>
<dbReference type="GO" id="GO:0006235">
    <property type="term" value="P:dTTP biosynthetic process"/>
    <property type="evidence" value="ECO:0007669"/>
    <property type="project" value="TreeGrafter"/>
</dbReference>
<evidence type="ECO:0000256" key="4">
    <source>
        <dbReference type="ARBA" id="ARBA00017144"/>
    </source>
</evidence>
<dbReference type="AlphaFoldDB" id="A0AAN6TUH1"/>
<gene>
    <name evidence="12" type="ORF">N657DRAFT_132043</name>
</gene>
<organism evidence="12 13">
    <name type="scientific">Parathielavia appendiculata</name>
    <dbReference type="NCBI Taxonomy" id="2587402"/>
    <lineage>
        <taxon>Eukaryota</taxon>
        <taxon>Fungi</taxon>
        <taxon>Dikarya</taxon>
        <taxon>Ascomycota</taxon>
        <taxon>Pezizomycotina</taxon>
        <taxon>Sordariomycetes</taxon>
        <taxon>Sordariomycetidae</taxon>
        <taxon>Sordariales</taxon>
        <taxon>Chaetomiaceae</taxon>
        <taxon>Parathielavia</taxon>
    </lineage>
</organism>
<dbReference type="EMBL" id="MU853235">
    <property type="protein sequence ID" value="KAK4120975.1"/>
    <property type="molecule type" value="Genomic_DNA"/>
</dbReference>